<keyword evidence="6 7" id="KW-0472">Membrane</keyword>
<dbReference type="InterPro" id="IPR051258">
    <property type="entry name" value="Diverse_Substrate_Transporter"/>
</dbReference>
<proteinExistence type="inferred from homology"/>
<evidence type="ECO:0000313" key="9">
    <source>
        <dbReference type="EMBL" id="RUS57302.1"/>
    </source>
</evidence>
<evidence type="ECO:0000256" key="5">
    <source>
        <dbReference type="ARBA" id="ARBA00022989"/>
    </source>
</evidence>
<feature type="transmembrane region" description="Helical" evidence="7">
    <location>
        <begin position="157"/>
        <end position="173"/>
    </location>
</feature>
<dbReference type="Pfam" id="PF00892">
    <property type="entry name" value="EamA"/>
    <property type="match status" value="2"/>
</dbReference>
<comment type="subcellular location">
    <subcellularLocation>
        <location evidence="1">Cell membrane</location>
        <topology evidence="1">Multi-pass membrane protein</topology>
    </subcellularLocation>
</comment>
<feature type="transmembrane region" description="Helical" evidence="7">
    <location>
        <begin position="95"/>
        <end position="116"/>
    </location>
</feature>
<evidence type="ECO:0000313" key="10">
    <source>
        <dbReference type="Proteomes" id="UP000288623"/>
    </source>
</evidence>
<sequence>MKAIPPSLLLLTATLLWGGNFVIGKAVATNLPPFTLAFLRWCVALIIFLPIVWKPLKRDFKQIIQHWPILLLLGFTGVAAFNTLVYIGVHYTTSINASLMNMLTPVFIYLLSFIFLKEHLNRFQLIGTAMSFIGVCLIISHGSLVSLLHFTFNKGDVIVIIAVILWSIYSLLVKQYATRLPGQATFFLSIVIGTIMLAPFFIYEQITVTAAIVWNGLSFFAIFYTGIFASIIAFLAWNTGVVRYGANRAGIYLNFIPVFASIFAVAFLDESLLWSQIAGGLFVIAGVYTTSLHLKKSFASSEK</sequence>
<dbReference type="AlphaFoldDB" id="A0A433RVI7"/>
<reference evidence="9 10" key="1">
    <citation type="submission" date="2014-11" db="EMBL/GenBank/DDBJ databases">
        <title>Genome sequence and analysis of novel Kurthia sp.</title>
        <authorList>
            <person name="Lawson J.N."/>
            <person name="Gonzalez J.E."/>
            <person name="Rinauldi L."/>
            <person name="Xuan Z."/>
            <person name="Firman A."/>
            <person name="Shaddox L."/>
            <person name="Trudeau A."/>
            <person name="Shah S."/>
            <person name="Reiman D."/>
        </authorList>
    </citation>
    <scope>NUCLEOTIDE SEQUENCE [LARGE SCALE GENOMIC DNA]</scope>
    <source>
        <strain evidence="9 10">3B1D</strain>
    </source>
</reference>
<organism evidence="9 10">
    <name type="scientific">Candidatus Kurthia intestinigallinarum</name>
    <dbReference type="NCBI Taxonomy" id="1562256"/>
    <lineage>
        <taxon>Bacteria</taxon>
        <taxon>Bacillati</taxon>
        <taxon>Bacillota</taxon>
        <taxon>Bacilli</taxon>
        <taxon>Bacillales</taxon>
        <taxon>Caryophanaceae</taxon>
        <taxon>Kurthia</taxon>
    </lineage>
</organism>
<dbReference type="EMBL" id="JTFC01000026">
    <property type="protein sequence ID" value="RUS57302.1"/>
    <property type="molecule type" value="Genomic_DNA"/>
</dbReference>
<feature type="transmembrane region" description="Helical" evidence="7">
    <location>
        <begin position="38"/>
        <end position="56"/>
    </location>
</feature>
<dbReference type="OrthoDB" id="149142at2"/>
<comment type="caution">
    <text evidence="9">The sequence shown here is derived from an EMBL/GenBank/DDBJ whole genome shotgun (WGS) entry which is preliminary data.</text>
</comment>
<keyword evidence="4 7" id="KW-0812">Transmembrane</keyword>
<feature type="domain" description="EamA" evidence="8">
    <location>
        <begin position="8"/>
        <end position="139"/>
    </location>
</feature>
<accession>A0A433RVI7</accession>
<dbReference type="InterPro" id="IPR000620">
    <property type="entry name" value="EamA_dom"/>
</dbReference>
<evidence type="ECO:0000256" key="1">
    <source>
        <dbReference type="ARBA" id="ARBA00004651"/>
    </source>
</evidence>
<keyword evidence="10" id="KW-1185">Reference proteome</keyword>
<dbReference type="InterPro" id="IPR037185">
    <property type="entry name" value="EmrE-like"/>
</dbReference>
<evidence type="ECO:0000256" key="6">
    <source>
        <dbReference type="ARBA" id="ARBA00023136"/>
    </source>
</evidence>
<gene>
    <name evidence="9" type="ORF">QI30_06910</name>
</gene>
<dbReference type="Proteomes" id="UP000288623">
    <property type="component" value="Unassembled WGS sequence"/>
</dbReference>
<evidence type="ECO:0000256" key="2">
    <source>
        <dbReference type="ARBA" id="ARBA00007362"/>
    </source>
</evidence>
<name>A0A433RVI7_9BACL</name>
<evidence type="ECO:0000256" key="3">
    <source>
        <dbReference type="ARBA" id="ARBA00022475"/>
    </source>
</evidence>
<feature type="transmembrane region" description="Helical" evidence="7">
    <location>
        <begin position="185"/>
        <end position="206"/>
    </location>
</feature>
<dbReference type="PANTHER" id="PTHR42920:SF11">
    <property type="entry name" value="INNER MEMBRANE PROTEIN YTFF"/>
    <property type="match status" value="1"/>
</dbReference>
<feature type="transmembrane region" description="Helical" evidence="7">
    <location>
        <begin position="128"/>
        <end position="151"/>
    </location>
</feature>
<dbReference type="GO" id="GO:0005886">
    <property type="term" value="C:plasma membrane"/>
    <property type="evidence" value="ECO:0007669"/>
    <property type="project" value="UniProtKB-SubCell"/>
</dbReference>
<protein>
    <submittedName>
        <fullName evidence="9">Antibiotic transporter</fullName>
    </submittedName>
</protein>
<dbReference type="PANTHER" id="PTHR42920">
    <property type="entry name" value="OS03G0707200 PROTEIN-RELATED"/>
    <property type="match status" value="1"/>
</dbReference>
<feature type="transmembrane region" description="Helical" evidence="7">
    <location>
        <begin position="212"/>
        <end position="237"/>
    </location>
</feature>
<feature type="transmembrane region" description="Helical" evidence="7">
    <location>
        <begin position="249"/>
        <end position="268"/>
    </location>
</feature>
<keyword evidence="5 7" id="KW-1133">Transmembrane helix</keyword>
<dbReference type="Gene3D" id="1.10.3730.20">
    <property type="match status" value="1"/>
</dbReference>
<dbReference type="SUPFAM" id="SSF103481">
    <property type="entry name" value="Multidrug resistance efflux transporter EmrE"/>
    <property type="match status" value="2"/>
</dbReference>
<dbReference type="RefSeq" id="WP_126990203.1">
    <property type="nucleotide sequence ID" value="NZ_JTFC01000026.1"/>
</dbReference>
<evidence type="ECO:0000259" key="8">
    <source>
        <dbReference type="Pfam" id="PF00892"/>
    </source>
</evidence>
<feature type="transmembrane region" description="Helical" evidence="7">
    <location>
        <begin position="274"/>
        <end position="294"/>
    </location>
</feature>
<feature type="domain" description="EamA" evidence="8">
    <location>
        <begin position="154"/>
        <end position="291"/>
    </location>
</feature>
<evidence type="ECO:0000256" key="4">
    <source>
        <dbReference type="ARBA" id="ARBA00022692"/>
    </source>
</evidence>
<keyword evidence="3" id="KW-1003">Cell membrane</keyword>
<evidence type="ECO:0000256" key="7">
    <source>
        <dbReference type="SAM" id="Phobius"/>
    </source>
</evidence>
<comment type="similarity">
    <text evidence="2">Belongs to the EamA transporter family.</text>
</comment>
<feature type="transmembrane region" description="Helical" evidence="7">
    <location>
        <begin position="68"/>
        <end position="89"/>
    </location>
</feature>